<dbReference type="CDD" id="cd05236">
    <property type="entry name" value="FAR-N_SDR_e"/>
    <property type="match status" value="1"/>
</dbReference>
<comment type="subcellular location">
    <subcellularLocation>
        <location evidence="1">Membrane</location>
        <topology evidence="1">Multi-pass membrane protein</topology>
    </subcellularLocation>
</comment>
<evidence type="ECO:0000256" key="6">
    <source>
        <dbReference type="ARBA" id="ARBA00022989"/>
    </source>
</evidence>
<feature type="transmembrane region" description="Helical" evidence="10">
    <location>
        <begin position="481"/>
        <end position="507"/>
    </location>
</feature>
<dbReference type="InterPro" id="IPR026055">
    <property type="entry name" value="FAR"/>
</dbReference>
<dbReference type="Pfam" id="PF03015">
    <property type="entry name" value="Sterile"/>
    <property type="match status" value="1"/>
</dbReference>
<reference evidence="13 14" key="1">
    <citation type="submission" date="2024-05" db="EMBL/GenBank/DDBJ databases">
        <title>Genetic variation in Jamaican populations of the coffee berry borer (Hypothenemus hampei).</title>
        <authorList>
            <person name="Errbii M."/>
            <person name="Myrie A."/>
        </authorList>
    </citation>
    <scope>NUCLEOTIDE SEQUENCE [LARGE SCALE GENOMIC DNA]</scope>
    <source>
        <strain evidence="13">JA-Hopewell-2020-01-JO</strain>
        <tissue evidence="13">Whole body</tissue>
    </source>
</reference>
<dbReference type="AlphaFoldDB" id="A0ABD1EUT0"/>
<dbReference type="Proteomes" id="UP001566132">
    <property type="component" value="Unassembled WGS sequence"/>
</dbReference>
<name>A0ABD1EUT0_HYPHA</name>
<gene>
    <name evidence="13" type="ORF">ABEB36_007674</name>
</gene>
<evidence type="ECO:0000256" key="1">
    <source>
        <dbReference type="ARBA" id="ARBA00004141"/>
    </source>
</evidence>
<dbReference type="CDD" id="cd09071">
    <property type="entry name" value="FAR_C"/>
    <property type="match status" value="1"/>
</dbReference>
<dbReference type="InterPro" id="IPR033640">
    <property type="entry name" value="FAR_C"/>
</dbReference>
<sequence length="508" mass="58117">MENREISQIQQFYKGVNVFITGGTGFLGKTLIEKLLRTTDVETVYVLIREKKGKTPHMRVDSLFDDVIFDRVKLEKPKCRNRVEAIAGDCSIAGLGISITDRQKLINNINLVFHAAATVNFNEQIKLAYDINVNGTKNILNLAREMKNLKSFVHVSTAYSNCNRKEIDEKIYEYSLKCSDVEAILEKMTEYESDLNTARLLGDWPNTYTFTKALGESLIKEMGKGLPIGIFRPSIVISTYKEPIPGWIDNLYGPTGIAVSTVSGILRVTFHDQTKIADLVPVDTCVSALLATSWDISGSNPKRVAEDIPVYNYVSSPENPIIWEEFKCLNLINGIPYTPSSSIWYPANVNVLSNLLLFKILTFFIHILPATVIDLFSILRGSKPRLFKIYKKIHKFSEALSYFSTREWKFSNNNVQILWDKMNKVDQKLFPMSMQTVSWLLFFKNYIRGVRKYILKESESNLHLCKTRNRRLHIAHQTTKILITWLGCTLLFNLIRGTLNLIFSIVFY</sequence>
<keyword evidence="6 10" id="KW-1133">Transmembrane helix</keyword>
<dbReference type="SUPFAM" id="SSF51735">
    <property type="entry name" value="NAD(P)-binding Rossmann-fold domains"/>
    <property type="match status" value="1"/>
</dbReference>
<protein>
    <recommendedName>
        <fullName evidence="10">Fatty acyl-CoA reductase</fullName>
        <ecNumber evidence="10">1.2.1.84</ecNumber>
    </recommendedName>
</protein>
<dbReference type="InterPro" id="IPR036291">
    <property type="entry name" value="NAD(P)-bd_dom_sf"/>
</dbReference>
<keyword evidence="3 10" id="KW-0444">Lipid biosynthesis</keyword>
<keyword evidence="5 10" id="KW-0521">NADP</keyword>
<comment type="catalytic activity">
    <reaction evidence="9 10">
        <text>a long-chain fatty acyl-CoA + 2 NADPH + 2 H(+) = a long-chain primary fatty alcohol + 2 NADP(+) + CoA</text>
        <dbReference type="Rhea" id="RHEA:52716"/>
        <dbReference type="ChEBI" id="CHEBI:15378"/>
        <dbReference type="ChEBI" id="CHEBI:57287"/>
        <dbReference type="ChEBI" id="CHEBI:57783"/>
        <dbReference type="ChEBI" id="CHEBI:58349"/>
        <dbReference type="ChEBI" id="CHEBI:77396"/>
        <dbReference type="ChEBI" id="CHEBI:83139"/>
        <dbReference type="EC" id="1.2.1.84"/>
    </reaction>
</comment>
<feature type="domain" description="Fatty acyl-CoA reductase C-terminal" evidence="11">
    <location>
        <begin position="366"/>
        <end position="457"/>
    </location>
</feature>
<keyword evidence="4 10" id="KW-0812">Transmembrane</keyword>
<comment type="function">
    <text evidence="10">Catalyzes the reduction of fatty acyl-CoA to fatty alcohols.</text>
</comment>
<dbReference type="PANTHER" id="PTHR11011:SF60">
    <property type="entry name" value="FATTY ACYL-COA REDUCTASE-RELATED"/>
    <property type="match status" value="1"/>
</dbReference>
<dbReference type="EMBL" id="JBDJPC010000005">
    <property type="protein sequence ID" value="KAL1502548.1"/>
    <property type="molecule type" value="Genomic_DNA"/>
</dbReference>
<dbReference type="GO" id="GO:1901568">
    <property type="term" value="P:fatty acid derivative metabolic process"/>
    <property type="evidence" value="ECO:0007669"/>
    <property type="project" value="UniProtKB-ARBA"/>
</dbReference>
<evidence type="ECO:0000256" key="4">
    <source>
        <dbReference type="ARBA" id="ARBA00022692"/>
    </source>
</evidence>
<dbReference type="GO" id="GO:0102965">
    <property type="term" value="F:alcohol-forming long-chain fatty acyl-CoA reductase activity"/>
    <property type="evidence" value="ECO:0007669"/>
    <property type="project" value="UniProtKB-EC"/>
</dbReference>
<keyword evidence="14" id="KW-1185">Reference proteome</keyword>
<accession>A0ABD1EUT0</accession>
<organism evidence="13 14">
    <name type="scientific">Hypothenemus hampei</name>
    <name type="common">Coffee berry borer</name>
    <dbReference type="NCBI Taxonomy" id="57062"/>
    <lineage>
        <taxon>Eukaryota</taxon>
        <taxon>Metazoa</taxon>
        <taxon>Ecdysozoa</taxon>
        <taxon>Arthropoda</taxon>
        <taxon>Hexapoda</taxon>
        <taxon>Insecta</taxon>
        <taxon>Pterygota</taxon>
        <taxon>Neoptera</taxon>
        <taxon>Endopterygota</taxon>
        <taxon>Coleoptera</taxon>
        <taxon>Polyphaga</taxon>
        <taxon>Cucujiformia</taxon>
        <taxon>Curculionidae</taxon>
        <taxon>Scolytinae</taxon>
        <taxon>Hypothenemus</taxon>
    </lineage>
</organism>
<proteinExistence type="inferred from homology"/>
<dbReference type="Pfam" id="PF07993">
    <property type="entry name" value="NAD_binding_4"/>
    <property type="match status" value="1"/>
</dbReference>
<evidence type="ECO:0000256" key="7">
    <source>
        <dbReference type="ARBA" id="ARBA00023098"/>
    </source>
</evidence>
<evidence type="ECO:0000256" key="8">
    <source>
        <dbReference type="ARBA" id="ARBA00023136"/>
    </source>
</evidence>
<evidence type="ECO:0000256" key="5">
    <source>
        <dbReference type="ARBA" id="ARBA00022857"/>
    </source>
</evidence>
<keyword evidence="7 10" id="KW-0443">Lipid metabolism</keyword>
<evidence type="ECO:0000313" key="13">
    <source>
        <dbReference type="EMBL" id="KAL1502548.1"/>
    </source>
</evidence>
<dbReference type="PANTHER" id="PTHR11011">
    <property type="entry name" value="MALE STERILITY PROTEIN 2-RELATED"/>
    <property type="match status" value="1"/>
</dbReference>
<dbReference type="Gene3D" id="3.40.50.720">
    <property type="entry name" value="NAD(P)-binding Rossmann-like Domain"/>
    <property type="match status" value="1"/>
</dbReference>
<evidence type="ECO:0000256" key="3">
    <source>
        <dbReference type="ARBA" id="ARBA00022516"/>
    </source>
</evidence>
<dbReference type="FunFam" id="3.40.50.720:FF:000143">
    <property type="entry name" value="Fatty acyl-CoA reductase"/>
    <property type="match status" value="1"/>
</dbReference>
<keyword evidence="10" id="KW-0560">Oxidoreductase</keyword>
<evidence type="ECO:0000256" key="9">
    <source>
        <dbReference type="ARBA" id="ARBA00052530"/>
    </source>
</evidence>
<dbReference type="InterPro" id="IPR013120">
    <property type="entry name" value="FAR_NAD-bd"/>
</dbReference>
<feature type="domain" description="Thioester reductase (TE)" evidence="12">
    <location>
        <begin position="20"/>
        <end position="288"/>
    </location>
</feature>
<evidence type="ECO:0000256" key="2">
    <source>
        <dbReference type="ARBA" id="ARBA00005928"/>
    </source>
</evidence>
<dbReference type="EC" id="1.2.1.84" evidence="10"/>
<comment type="similarity">
    <text evidence="2 10">Belongs to the fatty acyl-CoA reductase family.</text>
</comment>
<evidence type="ECO:0000259" key="12">
    <source>
        <dbReference type="Pfam" id="PF07993"/>
    </source>
</evidence>
<comment type="caution">
    <text evidence="13">The sequence shown here is derived from an EMBL/GenBank/DDBJ whole genome shotgun (WGS) entry which is preliminary data.</text>
</comment>
<evidence type="ECO:0000313" key="14">
    <source>
        <dbReference type="Proteomes" id="UP001566132"/>
    </source>
</evidence>
<evidence type="ECO:0000259" key="11">
    <source>
        <dbReference type="Pfam" id="PF03015"/>
    </source>
</evidence>
<dbReference type="GO" id="GO:0016020">
    <property type="term" value="C:membrane"/>
    <property type="evidence" value="ECO:0007669"/>
    <property type="project" value="UniProtKB-SubCell"/>
</dbReference>
<evidence type="ECO:0000256" key="10">
    <source>
        <dbReference type="RuleBase" id="RU363097"/>
    </source>
</evidence>
<feature type="transmembrane region" description="Helical" evidence="10">
    <location>
        <begin position="356"/>
        <end position="379"/>
    </location>
</feature>
<keyword evidence="8 10" id="KW-0472">Membrane</keyword>